<evidence type="ECO:0000313" key="4">
    <source>
        <dbReference type="Proteomes" id="UP000005237"/>
    </source>
</evidence>
<reference evidence="3" key="2">
    <citation type="submission" date="2022-06" db="UniProtKB">
        <authorList>
            <consortium name="EnsemblMetazoa"/>
        </authorList>
    </citation>
    <scope>IDENTIFICATION</scope>
    <source>
        <strain evidence="3">DF5081</strain>
    </source>
</reference>
<dbReference type="Proteomes" id="UP000005237">
    <property type="component" value="Unassembled WGS sequence"/>
</dbReference>
<name>A0A8R1ISP2_CAEJA</name>
<reference evidence="4" key="1">
    <citation type="submission" date="2010-08" db="EMBL/GenBank/DDBJ databases">
        <authorList>
            <consortium name="Caenorhabditis japonica Sequencing Consortium"/>
            <person name="Wilson R.K."/>
        </authorList>
    </citation>
    <scope>NUCLEOTIDE SEQUENCE [LARGE SCALE GENOMIC DNA]</scope>
    <source>
        <strain evidence="4">DF5081</strain>
    </source>
</reference>
<dbReference type="AlphaFoldDB" id="A0A8R1ISP2"/>
<keyword evidence="1" id="KW-0175">Coiled coil</keyword>
<feature type="coiled-coil region" evidence="1">
    <location>
        <begin position="106"/>
        <end position="133"/>
    </location>
</feature>
<accession>A0A8R1ISP2</accession>
<sequence length="363" mass="40582">MTPSPTKSDAADDNKENSNQQVTNKDERTLTPAKKEEVVVNEQPEGEDDPMKDSKIDSLKRAGATLTETPVIQKKIKEEEDYAAIAAIHHQMALESVKWVTETGSQQATSKKLDDLQRKLEDMEKAIQKREHIVTDISIDMAKLQGNSNSNNAQLMEKIKEGISTARSAWSCSRDNQKKTEDMAKDLREMKTSITSLETDTAEIRRILLNQIASGSQKATTPDYYSRSMSPTFAEPRGHPAHSAREVLQQKAKLPVTNAGSVWKMFTKEWSVHRKKRSVRSAESIISWTPSIHKHSITHRFAMVKQEPEQHKLRAAEATTPVVVAVPTTPPEETSKGVAVDAEEAAHKYPTGYKDHKMALSQC</sequence>
<protein>
    <submittedName>
        <fullName evidence="3">Uncharacterized protein</fullName>
    </submittedName>
</protein>
<evidence type="ECO:0000256" key="1">
    <source>
        <dbReference type="SAM" id="Coils"/>
    </source>
</evidence>
<evidence type="ECO:0000256" key="2">
    <source>
        <dbReference type="SAM" id="MobiDB-lite"/>
    </source>
</evidence>
<feature type="compositionally biased region" description="Basic and acidic residues" evidence="2">
    <location>
        <begin position="24"/>
        <end position="38"/>
    </location>
</feature>
<proteinExistence type="predicted"/>
<keyword evidence="4" id="KW-1185">Reference proteome</keyword>
<organism evidence="3 4">
    <name type="scientific">Caenorhabditis japonica</name>
    <dbReference type="NCBI Taxonomy" id="281687"/>
    <lineage>
        <taxon>Eukaryota</taxon>
        <taxon>Metazoa</taxon>
        <taxon>Ecdysozoa</taxon>
        <taxon>Nematoda</taxon>
        <taxon>Chromadorea</taxon>
        <taxon>Rhabditida</taxon>
        <taxon>Rhabditina</taxon>
        <taxon>Rhabditomorpha</taxon>
        <taxon>Rhabditoidea</taxon>
        <taxon>Rhabditidae</taxon>
        <taxon>Peloderinae</taxon>
        <taxon>Caenorhabditis</taxon>
    </lineage>
</organism>
<evidence type="ECO:0000313" key="3">
    <source>
        <dbReference type="EnsemblMetazoa" id="CJA36197a.1"/>
    </source>
</evidence>
<feature type="region of interest" description="Disordered" evidence="2">
    <location>
        <begin position="1"/>
        <end position="55"/>
    </location>
</feature>
<dbReference type="EnsemblMetazoa" id="CJA36197a.1">
    <property type="protein sequence ID" value="CJA36197a.1"/>
    <property type="gene ID" value="WBGene00212044"/>
</dbReference>